<dbReference type="Proteomes" id="UP000008225">
    <property type="component" value="Chromosome 14"/>
</dbReference>
<dbReference type="AlphaFoldDB" id="A0A8I3X3N7"/>
<name>A0A8I3X3N7_CALJA</name>
<proteinExistence type="predicted"/>
<evidence type="ECO:0000313" key="1">
    <source>
        <dbReference type="Ensembl" id="ENSCJAP00000086946.1"/>
    </source>
</evidence>
<reference evidence="1" key="3">
    <citation type="submission" date="2025-09" db="UniProtKB">
        <authorList>
            <consortium name="Ensembl"/>
        </authorList>
    </citation>
    <scope>IDENTIFICATION</scope>
</reference>
<keyword evidence="2" id="KW-1185">Reference proteome</keyword>
<evidence type="ECO:0000313" key="2">
    <source>
        <dbReference type="Proteomes" id="UP000008225"/>
    </source>
</evidence>
<dbReference type="PRINTS" id="PR02045">
    <property type="entry name" value="F138DOMAIN"/>
</dbReference>
<organism evidence="1 2">
    <name type="scientific">Callithrix jacchus</name>
    <name type="common">White-tufted-ear marmoset</name>
    <name type="synonym">Simia Jacchus</name>
    <dbReference type="NCBI Taxonomy" id="9483"/>
    <lineage>
        <taxon>Eukaryota</taxon>
        <taxon>Metazoa</taxon>
        <taxon>Chordata</taxon>
        <taxon>Craniata</taxon>
        <taxon>Vertebrata</taxon>
        <taxon>Euteleostomi</taxon>
        <taxon>Mammalia</taxon>
        <taxon>Eutheria</taxon>
        <taxon>Euarchontoglires</taxon>
        <taxon>Primates</taxon>
        <taxon>Haplorrhini</taxon>
        <taxon>Platyrrhini</taxon>
        <taxon>Cebidae</taxon>
        <taxon>Callitrichinae</taxon>
        <taxon>Callithrix</taxon>
        <taxon>Callithrix</taxon>
    </lineage>
</organism>
<sequence>MEDVICSSLTSTMIVRLHEPCGTGLIQSLRSECSGKNGAHCSLNFLNSSDLPAPPRIGDYRCLPSYLANFFFLILIVMRFHHVAQAGLKLLSSSNPPTSASQSAGITGVSHCTRPKKFLKNFLPVICFVYLTNAYKRYMLSK</sequence>
<dbReference type="PANTHER" id="PTHR12138:SF162">
    <property type="entry name" value="CHROMOSOME UNDETERMINED SCAFFOLD_275, WHOLE GENOME SHOTGUN SEQUENCE"/>
    <property type="match status" value="1"/>
</dbReference>
<dbReference type="GeneTree" id="ENSGT00940000166143"/>
<reference evidence="1" key="2">
    <citation type="submission" date="2025-08" db="UniProtKB">
        <authorList>
            <consortium name="Ensembl"/>
        </authorList>
    </citation>
    <scope>IDENTIFICATION</scope>
</reference>
<accession>A0A8I3X3N7</accession>
<dbReference type="PANTHER" id="PTHR12138">
    <property type="entry name" value="PRIMATE-EXPANDED PROTEIN FAMILY"/>
    <property type="match status" value="1"/>
</dbReference>
<reference evidence="1 2" key="1">
    <citation type="submission" date="2009-03" db="EMBL/GenBank/DDBJ databases">
        <authorList>
            <person name="Warren W."/>
            <person name="Ye L."/>
            <person name="Minx P."/>
            <person name="Worley K."/>
            <person name="Gibbs R."/>
            <person name="Wilson R.K."/>
        </authorList>
    </citation>
    <scope>NUCLEOTIDE SEQUENCE [LARGE SCALE GENOMIC DNA]</scope>
</reference>
<dbReference type="Ensembl" id="ENSCJAT00000125736.1">
    <property type="protein sequence ID" value="ENSCJAP00000086946.1"/>
    <property type="gene ID" value="ENSCJAG00000073642.1"/>
</dbReference>
<protein>
    <submittedName>
        <fullName evidence="1">Uncharacterized protein</fullName>
    </submittedName>
</protein>